<organism evidence="1 2">
    <name type="scientific">Scytonema hofmannii PCC 7110</name>
    <dbReference type="NCBI Taxonomy" id="128403"/>
    <lineage>
        <taxon>Bacteria</taxon>
        <taxon>Bacillati</taxon>
        <taxon>Cyanobacteriota</taxon>
        <taxon>Cyanophyceae</taxon>
        <taxon>Nostocales</taxon>
        <taxon>Scytonemataceae</taxon>
        <taxon>Scytonema</taxon>
    </lineage>
</organism>
<dbReference type="STRING" id="128403.WA1_10440"/>
<gene>
    <name evidence="1" type="ORF">WA1_10440</name>
</gene>
<sequence>MLNSDSNDVPLKVGKNRAATLLKQYVLEEFVSLFQNAKIQAMLRESEMDVMQQGFSRWVSVIVYYERLGQQIKDEIQANCQQWAVFRDTTGVIEVEIFTSPFIDLNKCITCVDLKCLGGWNESPVKQGIRPTLLW</sequence>
<dbReference type="Proteomes" id="UP000076925">
    <property type="component" value="Unassembled WGS sequence"/>
</dbReference>
<protein>
    <submittedName>
        <fullName evidence="1">Uncharacterized protein</fullName>
    </submittedName>
</protein>
<proteinExistence type="predicted"/>
<evidence type="ECO:0000313" key="2">
    <source>
        <dbReference type="Proteomes" id="UP000076925"/>
    </source>
</evidence>
<evidence type="ECO:0000313" key="1">
    <source>
        <dbReference type="EMBL" id="KYC43476.1"/>
    </source>
</evidence>
<accession>A0A139XFL1</accession>
<name>A0A139XFL1_9CYAN</name>
<dbReference type="OrthoDB" id="515127at2"/>
<keyword evidence="2" id="KW-1185">Reference proteome</keyword>
<dbReference type="EMBL" id="ANNX02000013">
    <property type="protein sequence ID" value="KYC43476.1"/>
    <property type="molecule type" value="Genomic_DNA"/>
</dbReference>
<dbReference type="AlphaFoldDB" id="A0A139XFL1"/>
<dbReference type="RefSeq" id="WP_017743948.1">
    <property type="nucleotide sequence ID" value="NZ_KQ976354.1"/>
</dbReference>
<reference evidence="1 2" key="1">
    <citation type="journal article" date="2013" name="Genome Biol. Evol.">
        <title>Genomes of Stigonematalean cyanobacteria (subsection V) and the evolution of oxygenic photosynthesis from prokaryotes to plastids.</title>
        <authorList>
            <person name="Dagan T."/>
            <person name="Roettger M."/>
            <person name="Stucken K."/>
            <person name="Landan G."/>
            <person name="Koch R."/>
            <person name="Major P."/>
            <person name="Gould S.B."/>
            <person name="Goremykin V.V."/>
            <person name="Rippka R."/>
            <person name="Tandeau de Marsac N."/>
            <person name="Gugger M."/>
            <person name="Lockhart P.J."/>
            <person name="Allen J.F."/>
            <person name="Brune I."/>
            <person name="Maus I."/>
            <person name="Puhler A."/>
            <person name="Martin W.F."/>
        </authorList>
    </citation>
    <scope>NUCLEOTIDE SEQUENCE [LARGE SCALE GENOMIC DNA]</scope>
    <source>
        <strain evidence="1 2">PCC 7110</strain>
    </source>
</reference>
<comment type="caution">
    <text evidence="1">The sequence shown here is derived from an EMBL/GenBank/DDBJ whole genome shotgun (WGS) entry which is preliminary data.</text>
</comment>